<organism evidence="2 3">
    <name type="scientific">Trapa natans</name>
    <name type="common">Water chestnut</name>
    <dbReference type="NCBI Taxonomy" id="22666"/>
    <lineage>
        <taxon>Eukaryota</taxon>
        <taxon>Viridiplantae</taxon>
        <taxon>Streptophyta</taxon>
        <taxon>Embryophyta</taxon>
        <taxon>Tracheophyta</taxon>
        <taxon>Spermatophyta</taxon>
        <taxon>Magnoliopsida</taxon>
        <taxon>eudicotyledons</taxon>
        <taxon>Gunneridae</taxon>
        <taxon>Pentapetalae</taxon>
        <taxon>rosids</taxon>
        <taxon>malvids</taxon>
        <taxon>Myrtales</taxon>
        <taxon>Lythraceae</taxon>
        <taxon>Trapa</taxon>
    </lineage>
</organism>
<feature type="transmembrane region" description="Helical" evidence="1">
    <location>
        <begin position="54"/>
        <end position="74"/>
    </location>
</feature>
<dbReference type="EMBL" id="JAXQNO010000015">
    <property type="protein sequence ID" value="KAK4783196.1"/>
    <property type="molecule type" value="Genomic_DNA"/>
</dbReference>
<evidence type="ECO:0000313" key="2">
    <source>
        <dbReference type="EMBL" id="KAK4783196.1"/>
    </source>
</evidence>
<keyword evidence="1" id="KW-0472">Membrane</keyword>
<evidence type="ECO:0000256" key="1">
    <source>
        <dbReference type="SAM" id="Phobius"/>
    </source>
</evidence>
<keyword evidence="1" id="KW-0812">Transmembrane</keyword>
<protein>
    <submittedName>
        <fullName evidence="2">Uncharacterized protein</fullName>
    </submittedName>
</protein>
<reference evidence="2 3" key="1">
    <citation type="journal article" date="2023" name="Hortic Res">
        <title>Pangenome of water caltrop reveals structural variations and asymmetric subgenome divergence after allopolyploidization.</title>
        <authorList>
            <person name="Zhang X."/>
            <person name="Chen Y."/>
            <person name="Wang L."/>
            <person name="Yuan Y."/>
            <person name="Fang M."/>
            <person name="Shi L."/>
            <person name="Lu R."/>
            <person name="Comes H.P."/>
            <person name="Ma Y."/>
            <person name="Chen Y."/>
            <person name="Huang G."/>
            <person name="Zhou Y."/>
            <person name="Zheng Z."/>
            <person name="Qiu Y."/>
        </authorList>
    </citation>
    <scope>NUCLEOTIDE SEQUENCE [LARGE SCALE GENOMIC DNA]</scope>
    <source>
        <strain evidence="2">F231</strain>
    </source>
</reference>
<keyword evidence="1" id="KW-1133">Transmembrane helix</keyword>
<gene>
    <name evidence="2" type="ORF">SAY86_007570</name>
</gene>
<sequence length="118" mass="13650">MKMRKTCLIYWVGGWFIHFVPDFSSVVSCFSWLLFVDFDILCWTFEGLNGLCQIRWWATLFPLALLVGGGENTMGSHLMWVSLKYLPIGYGHGSTHLRIITMLKVNFFRRGEVVILIV</sequence>
<accession>A0AAN7R0M4</accession>
<evidence type="ECO:0000313" key="3">
    <source>
        <dbReference type="Proteomes" id="UP001346149"/>
    </source>
</evidence>
<comment type="caution">
    <text evidence="2">The sequence shown here is derived from an EMBL/GenBank/DDBJ whole genome shotgun (WGS) entry which is preliminary data.</text>
</comment>
<proteinExistence type="predicted"/>
<name>A0AAN7R0M4_TRANT</name>
<feature type="transmembrane region" description="Helical" evidence="1">
    <location>
        <begin position="7"/>
        <end position="34"/>
    </location>
</feature>
<keyword evidence="3" id="KW-1185">Reference proteome</keyword>
<dbReference type="AlphaFoldDB" id="A0AAN7R0M4"/>
<dbReference type="Proteomes" id="UP001346149">
    <property type="component" value="Unassembled WGS sequence"/>
</dbReference>